<reference evidence="1 2" key="1">
    <citation type="submission" date="2007-01" db="EMBL/GenBank/DDBJ databases">
        <authorList>
            <person name="Haygood M."/>
            <person name="Podell S."/>
            <person name="Anderson C."/>
            <person name="Hopkinson B."/>
            <person name="Roe K."/>
            <person name="Barbeau K."/>
            <person name="Gaasterland T."/>
            <person name="Ferriera S."/>
            <person name="Johnson J."/>
            <person name="Kravitz S."/>
            <person name="Beeson K."/>
            <person name="Sutton G."/>
            <person name="Rogers Y.-H."/>
            <person name="Friedman R."/>
            <person name="Frazier M."/>
            <person name="Venter J.C."/>
        </authorList>
    </citation>
    <scope>NUCLEOTIDE SEQUENCE [LARGE SCALE GENOMIC DNA]</scope>
    <source>
        <strain evidence="1 2">ATCC 23134</strain>
    </source>
</reference>
<name>A1ZU42_MICM2</name>
<proteinExistence type="predicted"/>
<dbReference type="OrthoDB" id="344507at2"/>
<evidence type="ECO:0000313" key="1">
    <source>
        <dbReference type="EMBL" id="EAY26155.1"/>
    </source>
</evidence>
<dbReference type="eggNOG" id="ENOG502ZV0N">
    <property type="taxonomic scope" value="Bacteria"/>
</dbReference>
<keyword evidence="2" id="KW-1185">Reference proteome</keyword>
<comment type="caution">
    <text evidence="1">The sequence shown here is derived from an EMBL/GenBank/DDBJ whole genome shotgun (WGS) entry which is preliminary data.</text>
</comment>
<accession>A1ZU42</accession>
<sequence>MNKIAILLFVILAGGVLYYFYQQGAIPTTLMSVSKLPKKRPENLVIEVSKQGGMLPISKGIYISKDSCYQKHRAYQTENKTYFTLNASELDQIYATFVNNKFDRLKTRNIRTHDRGGVSIFLRINRATYKIHDSGSTYINKGSKAAFSHILSSIKSLVANKLAPLKQAFEVKIDSSIAQVSQSGYLGSHTADISHGFQKNQPIPGSLSFRLLPGKHLLRINFTTRSALPNSKNYLSGDLKFTVTSDTKGVMVKMPAPKDSPSNRLLLLTY</sequence>
<dbReference type="EMBL" id="AAWS01000038">
    <property type="protein sequence ID" value="EAY26155.1"/>
    <property type="molecule type" value="Genomic_DNA"/>
</dbReference>
<organism evidence="1 2">
    <name type="scientific">Microscilla marina ATCC 23134</name>
    <dbReference type="NCBI Taxonomy" id="313606"/>
    <lineage>
        <taxon>Bacteria</taxon>
        <taxon>Pseudomonadati</taxon>
        <taxon>Bacteroidota</taxon>
        <taxon>Cytophagia</taxon>
        <taxon>Cytophagales</taxon>
        <taxon>Microscillaceae</taxon>
        <taxon>Microscilla</taxon>
    </lineage>
</organism>
<evidence type="ECO:0000313" key="2">
    <source>
        <dbReference type="Proteomes" id="UP000004095"/>
    </source>
</evidence>
<gene>
    <name evidence="1" type="ORF">M23134_06028</name>
</gene>
<dbReference type="Proteomes" id="UP000004095">
    <property type="component" value="Unassembled WGS sequence"/>
</dbReference>
<protein>
    <submittedName>
        <fullName evidence="1">Uncharacterized protein</fullName>
    </submittedName>
</protein>
<dbReference type="AlphaFoldDB" id="A1ZU42"/>
<dbReference type="RefSeq" id="WP_002701588.1">
    <property type="nucleotide sequence ID" value="NZ_AAWS01000038.1"/>
</dbReference>